<dbReference type="Proteomes" id="UP000035996">
    <property type="component" value="Unassembled WGS sequence"/>
</dbReference>
<evidence type="ECO:0000313" key="2">
    <source>
        <dbReference type="EMBL" id="KMM36759.1"/>
    </source>
</evidence>
<sequence>MKKFLVALMAVLMIMPSFASNNAQAANSNGIDQHQITEYTYEDIKELKPYVSVKNGKFKFDSSQAKKDGFDKELVKMQKEHLSGMNKEIKNGKLKAQNNLEIVTVDSDSKVEVEQANPDLPVIEPNSPDDNVVASAVPYAKASSCLGKNTSVKYHWWGYSRYMDSCRAEKFAYDMAVVGAGAGGAGTAAALWFPPAGVAAGVMGMHATIMSVRASANNHGYGIIVEITYAQFFNIDPQ</sequence>
<comment type="caution">
    <text evidence="2">The sequence shown here is derived from an EMBL/GenBank/DDBJ whole genome shotgun (WGS) entry which is preliminary data.</text>
</comment>
<accession>A0A0J6CXJ0</accession>
<feature type="signal peptide" evidence="1">
    <location>
        <begin position="1"/>
        <end position="19"/>
    </location>
</feature>
<evidence type="ECO:0000313" key="3">
    <source>
        <dbReference type="Proteomes" id="UP000035996"/>
    </source>
</evidence>
<dbReference type="EMBL" id="LELK01000004">
    <property type="protein sequence ID" value="KMM36759.1"/>
    <property type="molecule type" value="Genomic_DNA"/>
</dbReference>
<proteinExistence type="predicted"/>
<organism evidence="2 3">
    <name type="scientific">Guptibacillus hwajinpoensis</name>
    <dbReference type="NCBI Taxonomy" id="208199"/>
    <lineage>
        <taxon>Bacteria</taxon>
        <taxon>Bacillati</taxon>
        <taxon>Bacillota</taxon>
        <taxon>Bacilli</taxon>
        <taxon>Bacillales</taxon>
        <taxon>Guptibacillaceae</taxon>
        <taxon>Guptibacillus</taxon>
    </lineage>
</organism>
<keyword evidence="1" id="KW-0732">Signal</keyword>
<feature type="chain" id="PRO_5039508644" evidence="1">
    <location>
        <begin position="20"/>
        <end position="238"/>
    </location>
</feature>
<dbReference type="RefSeq" id="WP_048311470.1">
    <property type="nucleotide sequence ID" value="NZ_CP119526.1"/>
</dbReference>
<gene>
    <name evidence="2" type="ORF">AB986_12525</name>
</gene>
<protein>
    <submittedName>
        <fullName evidence="2">Uncharacterized protein</fullName>
    </submittedName>
</protein>
<keyword evidence="3" id="KW-1185">Reference proteome</keyword>
<dbReference type="OrthoDB" id="2881617at2"/>
<dbReference type="AlphaFoldDB" id="A0A0J6CXJ0"/>
<evidence type="ECO:0000256" key="1">
    <source>
        <dbReference type="SAM" id="SignalP"/>
    </source>
</evidence>
<name>A0A0J6CXJ0_9BACL</name>
<reference evidence="2" key="1">
    <citation type="submission" date="2015-06" db="EMBL/GenBank/DDBJ databases">
        <authorList>
            <person name="Liu B."/>
            <person name="Wang J."/>
            <person name="Zhu Y."/>
            <person name="Liu G."/>
            <person name="Chen Q."/>
            <person name="Zheng C."/>
            <person name="Che J."/>
            <person name="Ge C."/>
            <person name="Shi H."/>
            <person name="Pan Z."/>
            <person name="Liu X."/>
        </authorList>
    </citation>
    <scope>NUCLEOTIDE SEQUENCE [LARGE SCALE GENOMIC DNA]</scope>
    <source>
        <strain evidence="2">DSM 16346</strain>
    </source>
</reference>